<accession>A0A1V9FHA3</accession>
<evidence type="ECO:0008006" key="4">
    <source>
        <dbReference type="Google" id="ProtNLM"/>
    </source>
</evidence>
<evidence type="ECO:0000313" key="3">
    <source>
        <dbReference type="Proteomes" id="UP000192796"/>
    </source>
</evidence>
<evidence type="ECO:0000313" key="2">
    <source>
        <dbReference type="EMBL" id="OQP57734.1"/>
    </source>
</evidence>
<dbReference type="EMBL" id="LVYD01000113">
    <property type="protein sequence ID" value="OQP57734.1"/>
    <property type="molecule type" value="Genomic_DNA"/>
</dbReference>
<comment type="caution">
    <text evidence="2">The sequence shown here is derived from an EMBL/GenBank/DDBJ whole genome shotgun (WGS) entry which is preliminary data.</text>
</comment>
<dbReference type="InterPro" id="IPR027417">
    <property type="entry name" value="P-loop_NTPase"/>
</dbReference>
<dbReference type="Proteomes" id="UP000192796">
    <property type="component" value="Unassembled WGS sequence"/>
</dbReference>
<evidence type="ECO:0000256" key="1">
    <source>
        <dbReference type="SAM" id="MobiDB-lite"/>
    </source>
</evidence>
<gene>
    <name evidence="2" type="ORF">A3860_08890</name>
</gene>
<dbReference type="OrthoDB" id="656161at2"/>
<organism evidence="2 3">
    <name type="scientific">Niastella vici</name>
    <dbReference type="NCBI Taxonomy" id="1703345"/>
    <lineage>
        <taxon>Bacteria</taxon>
        <taxon>Pseudomonadati</taxon>
        <taxon>Bacteroidota</taxon>
        <taxon>Chitinophagia</taxon>
        <taxon>Chitinophagales</taxon>
        <taxon>Chitinophagaceae</taxon>
        <taxon>Niastella</taxon>
    </lineage>
</organism>
<proteinExistence type="predicted"/>
<protein>
    <recommendedName>
        <fullName evidence="4">Deoxynucleoside kinase domain-containing protein</fullName>
    </recommendedName>
</protein>
<reference evidence="2 3" key="1">
    <citation type="submission" date="2016-03" db="EMBL/GenBank/DDBJ databases">
        <title>Niastella vici sp. nov., isolated from farmland soil.</title>
        <authorList>
            <person name="Chen L."/>
            <person name="Wang D."/>
            <person name="Yang S."/>
            <person name="Wang G."/>
        </authorList>
    </citation>
    <scope>NUCLEOTIDE SEQUENCE [LARGE SCALE GENOMIC DNA]</scope>
    <source>
        <strain evidence="2 3">DJ57</strain>
    </source>
</reference>
<feature type="region of interest" description="Disordered" evidence="1">
    <location>
        <begin position="258"/>
        <end position="277"/>
    </location>
</feature>
<name>A0A1V9FHA3_9BACT</name>
<dbReference type="Gene3D" id="3.40.50.300">
    <property type="entry name" value="P-loop containing nucleotide triphosphate hydrolases"/>
    <property type="match status" value="1"/>
</dbReference>
<dbReference type="AlphaFoldDB" id="A0A1V9FHA3"/>
<dbReference type="RefSeq" id="WP_081155641.1">
    <property type="nucleotide sequence ID" value="NZ_LVYD01000113.1"/>
</dbReference>
<feature type="compositionally biased region" description="Polar residues" evidence="1">
    <location>
        <begin position="266"/>
        <end position="277"/>
    </location>
</feature>
<dbReference type="SUPFAM" id="SSF52540">
    <property type="entry name" value="P-loop containing nucleoside triphosphate hydrolases"/>
    <property type="match status" value="1"/>
</dbReference>
<dbReference type="STRING" id="1703345.A3860_08890"/>
<keyword evidence="3" id="KW-1185">Reference proteome</keyword>
<sequence length="277" mass="31965">MKPKIIEIIGPPGVGKSAIYKSLCRTWKPGSQWAYPDVLLTARPHFFSARKWLAYHLRMVLHRKLTKTIPVEYGLRFAAKEQELAAFCWKLISYIQFYNDDEINQRYRSAYFLFTTFSTYQAVLENASEKPCIIEEGFLQKSFFIRDTKVDEPLTNCMLDKYLQLAPLPYAVIYMDIPDNSEIVKRLRGRNKIIASHSGKDDAALLRDIENWRHVQHIILEKIQQAGVGVVRFNGHQPVKENVARIIKLLKKIETTRDAGSENNKEGSTLNLITQSC</sequence>